<comment type="subcellular location">
    <subcellularLocation>
        <location evidence="2">Cytoplasm</location>
    </subcellularLocation>
    <subcellularLocation>
        <location evidence="1">Endoplasmic reticulum</location>
    </subcellularLocation>
</comment>
<keyword evidence="5" id="KW-0963">Cytoplasm</keyword>
<reference evidence="11 12" key="1">
    <citation type="submission" date="2021-05" db="EMBL/GenBank/DDBJ databases">
        <title>Genome Assembly of Synthetic Allotetraploid Brassica napus Reveals Homoeologous Exchanges between Subgenomes.</title>
        <authorList>
            <person name="Davis J.T."/>
        </authorList>
    </citation>
    <scope>NUCLEOTIDE SEQUENCE [LARGE SCALE GENOMIC DNA]</scope>
    <source>
        <strain evidence="12">cv. Da-Ae</strain>
        <tissue evidence="11">Seedling</tissue>
    </source>
</reference>
<feature type="compositionally biased region" description="Basic residues" evidence="9">
    <location>
        <begin position="577"/>
        <end position="589"/>
    </location>
</feature>
<keyword evidence="7" id="KW-0733">Signal recognition particle</keyword>
<dbReference type="Proteomes" id="UP000824890">
    <property type="component" value="Unassembled WGS sequence"/>
</dbReference>
<dbReference type="Gene3D" id="1.25.40.10">
    <property type="entry name" value="Tetratricopeptide repeat domain"/>
    <property type="match status" value="2"/>
</dbReference>
<organism evidence="11 12">
    <name type="scientific">Brassica napus</name>
    <name type="common">Rape</name>
    <dbReference type="NCBI Taxonomy" id="3708"/>
    <lineage>
        <taxon>Eukaryota</taxon>
        <taxon>Viridiplantae</taxon>
        <taxon>Streptophyta</taxon>
        <taxon>Embryophyta</taxon>
        <taxon>Tracheophyta</taxon>
        <taxon>Spermatophyta</taxon>
        <taxon>Magnoliopsida</taxon>
        <taxon>eudicotyledons</taxon>
        <taxon>Gunneridae</taxon>
        <taxon>Pentapetalae</taxon>
        <taxon>rosids</taxon>
        <taxon>malvids</taxon>
        <taxon>Brassicales</taxon>
        <taxon>Brassicaceae</taxon>
        <taxon>Brassiceae</taxon>
        <taxon>Brassica</taxon>
    </lineage>
</organism>
<feature type="compositionally biased region" description="Polar residues" evidence="9">
    <location>
        <begin position="643"/>
        <end position="657"/>
    </location>
</feature>
<name>A0ABQ8CR44_BRANA</name>
<evidence type="ECO:0000256" key="1">
    <source>
        <dbReference type="ARBA" id="ARBA00004240"/>
    </source>
</evidence>
<keyword evidence="12" id="KW-1185">Reference proteome</keyword>
<protein>
    <recommendedName>
        <fullName evidence="4">Signal recognition particle subunit SRP72</fullName>
    </recommendedName>
</protein>
<evidence type="ECO:0000259" key="10">
    <source>
        <dbReference type="Pfam" id="PF08492"/>
    </source>
</evidence>
<dbReference type="PANTHER" id="PTHR14094:SF9">
    <property type="entry name" value="SIGNAL RECOGNITION PARTICLE SUBUNIT SRP72"/>
    <property type="match status" value="1"/>
</dbReference>
<dbReference type="EMBL" id="JAGKQM010000007">
    <property type="protein sequence ID" value="KAH0919544.1"/>
    <property type="molecule type" value="Genomic_DNA"/>
</dbReference>
<dbReference type="SUPFAM" id="SSF48452">
    <property type="entry name" value="TPR-like"/>
    <property type="match status" value="2"/>
</dbReference>
<evidence type="ECO:0000313" key="11">
    <source>
        <dbReference type="EMBL" id="KAH0919544.1"/>
    </source>
</evidence>
<keyword evidence="8" id="KW-0687">Ribonucleoprotein</keyword>
<evidence type="ECO:0000256" key="8">
    <source>
        <dbReference type="ARBA" id="ARBA00023274"/>
    </source>
</evidence>
<keyword evidence="6" id="KW-0256">Endoplasmic reticulum</keyword>
<proteinExistence type="inferred from homology"/>
<evidence type="ECO:0000256" key="9">
    <source>
        <dbReference type="SAM" id="MobiDB-lite"/>
    </source>
</evidence>
<dbReference type="InterPro" id="IPR026270">
    <property type="entry name" value="SRP72"/>
</dbReference>
<feature type="region of interest" description="Disordered" evidence="9">
    <location>
        <begin position="554"/>
        <end position="677"/>
    </location>
</feature>
<feature type="domain" description="Signal recognition particle SRP72 subunit RNA-binding" evidence="10">
    <location>
        <begin position="563"/>
        <end position="618"/>
    </location>
</feature>
<dbReference type="Pfam" id="PF17004">
    <property type="entry name" value="SRP_TPR_like"/>
    <property type="match status" value="1"/>
</dbReference>
<accession>A0ABQ8CR44</accession>
<dbReference type="InterPro" id="IPR011990">
    <property type="entry name" value="TPR-like_helical_dom_sf"/>
</dbReference>
<feature type="non-terminal residue" evidence="11">
    <location>
        <position position="1"/>
    </location>
</feature>
<evidence type="ECO:0000256" key="7">
    <source>
        <dbReference type="ARBA" id="ARBA00023135"/>
    </source>
</evidence>
<feature type="compositionally biased region" description="Basic and acidic residues" evidence="9">
    <location>
        <begin position="603"/>
        <end position="615"/>
    </location>
</feature>
<sequence length="677" mass="74517">PLKAHEYRPLQIRSIHHPYVEDNKTCIKPFSSSISVFFFLLPAKPSMAPKSKEKPKTSQPPPAIEDLFTTLDRHINRSEYEQAVKLADQVLSIAPADEDAIRCKLVALVKDDKIDDALSVIHSFHKLPIDLGFQKAYCLYRQNKLEEAIACLRGRERDSETSLLEAQILYRLGKTDACVDVYKTLKDSEIETVDVNFVAGLVSAGKASQVKGALESWRIKPTSSFELAFNTACSLIENGNYADAEQLLLTARRIGQETLTDDGFADEDIENELGPISVQLAYVQQVLGQTQESTSSYVDIIKRNVVDESSLAVAVNNLIALKGSKDVSDGLRKLDRLKDQDSQIFKLSQALDAKLSKKHKEAIYANRVLLLLHANMIDQARELCVELNCLFPESVVPTLLQAAVLVRENKAAKAEELLGQCAEKFPEKSKLALLARAQIAASASHPHVAAESLSKITDIQHFPATVATIVALKERAGDNDGAAAVLDSAINCGCSLQAQAWSRRRGFTAIRGDYALVGLVTTLARVNVEKAETYEKQLKPLPGLKAVDVENLEKTSGAKPMEGATASAMQEEVKSKEKAKRKRKRKPKYLKGFDLANPGPPPDPERWLPRRERSSYRPTRKDKRAAQIRGSQGAVTKQDKQETAPSTSKSSQATNKSAGADHSKPSSSKASKKKSRR</sequence>
<comment type="caution">
    <text evidence="11">The sequence shown here is derived from an EMBL/GenBank/DDBJ whole genome shotgun (WGS) entry which is preliminary data.</text>
</comment>
<dbReference type="InterPro" id="IPR013699">
    <property type="entry name" value="Signal_recog_part_SRP72_RNA-bd"/>
</dbReference>
<dbReference type="PIRSF" id="PIRSF038922">
    <property type="entry name" value="SRP72"/>
    <property type="match status" value="1"/>
</dbReference>
<comment type="similarity">
    <text evidence="3">Belongs to the SRP72 family.</text>
</comment>
<evidence type="ECO:0000256" key="4">
    <source>
        <dbReference type="ARBA" id="ARBA00018350"/>
    </source>
</evidence>
<evidence type="ECO:0000256" key="5">
    <source>
        <dbReference type="ARBA" id="ARBA00022490"/>
    </source>
</evidence>
<evidence type="ECO:0000256" key="2">
    <source>
        <dbReference type="ARBA" id="ARBA00004496"/>
    </source>
</evidence>
<dbReference type="Pfam" id="PF08492">
    <property type="entry name" value="SRP72"/>
    <property type="match status" value="1"/>
</dbReference>
<gene>
    <name evidence="11" type="ORF">HID58_027204</name>
</gene>
<evidence type="ECO:0000313" key="12">
    <source>
        <dbReference type="Proteomes" id="UP000824890"/>
    </source>
</evidence>
<dbReference type="PANTHER" id="PTHR14094">
    <property type="entry name" value="SIGNAL RECOGNITION PARTICLE 72"/>
    <property type="match status" value="1"/>
</dbReference>
<evidence type="ECO:0000256" key="6">
    <source>
        <dbReference type="ARBA" id="ARBA00022824"/>
    </source>
</evidence>
<evidence type="ECO:0000256" key="3">
    <source>
        <dbReference type="ARBA" id="ARBA00007676"/>
    </source>
</evidence>
<dbReference type="InterPro" id="IPR031545">
    <property type="entry name" value="SRP72_TPR-like"/>
</dbReference>